<gene>
    <name evidence="6" type="ORF">UFOPK1755_00058</name>
</gene>
<keyword evidence="3" id="KW-0645">Protease</keyword>
<dbReference type="CDD" id="cd00433">
    <property type="entry name" value="Peptidase_M17"/>
    <property type="match status" value="1"/>
</dbReference>
<dbReference type="InterPro" id="IPR043472">
    <property type="entry name" value="Macro_dom-like"/>
</dbReference>
<dbReference type="InterPro" id="IPR000819">
    <property type="entry name" value="Peptidase_M17_C"/>
</dbReference>
<evidence type="ECO:0000256" key="4">
    <source>
        <dbReference type="ARBA" id="ARBA00022801"/>
    </source>
</evidence>
<dbReference type="GO" id="GO:0005737">
    <property type="term" value="C:cytoplasm"/>
    <property type="evidence" value="ECO:0007669"/>
    <property type="project" value="InterPro"/>
</dbReference>
<evidence type="ECO:0000313" key="6">
    <source>
        <dbReference type="EMBL" id="CAB4574716.1"/>
    </source>
</evidence>
<keyword evidence="2" id="KW-0031">Aminopeptidase</keyword>
<comment type="similarity">
    <text evidence="1">Belongs to the peptidase M17 family.</text>
</comment>
<dbReference type="Pfam" id="PF00883">
    <property type="entry name" value="Peptidase_M17"/>
    <property type="match status" value="1"/>
</dbReference>
<name>A0A6J6EFP7_9ZZZZ</name>
<dbReference type="GO" id="GO:0030145">
    <property type="term" value="F:manganese ion binding"/>
    <property type="evidence" value="ECO:0007669"/>
    <property type="project" value="InterPro"/>
</dbReference>
<dbReference type="PROSITE" id="PS00631">
    <property type="entry name" value="CYTOSOL_AP"/>
    <property type="match status" value="1"/>
</dbReference>
<evidence type="ECO:0000259" key="5">
    <source>
        <dbReference type="PROSITE" id="PS00631"/>
    </source>
</evidence>
<evidence type="ECO:0000256" key="3">
    <source>
        <dbReference type="ARBA" id="ARBA00022670"/>
    </source>
</evidence>
<keyword evidence="4" id="KW-0378">Hydrolase</keyword>
<dbReference type="EMBL" id="CAEZTX010000001">
    <property type="protein sequence ID" value="CAB4574716.1"/>
    <property type="molecule type" value="Genomic_DNA"/>
</dbReference>
<dbReference type="Gene3D" id="3.40.220.10">
    <property type="entry name" value="Leucine Aminopeptidase, subunit E, domain 1"/>
    <property type="match status" value="1"/>
</dbReference>
<dbReference type="GO" id="GO:0070006">
    <property type="term" value="F:metalloaminopeptidase activity"/>
    <property type="evidence" value="ECO:0007669"/>
    <property type="project" value="InterPro"/>
</dbReference>
<dbReference type="SUPFAM" id="SSF52949">
    <property type="entry name" value="Macro domain-like"/>
    <property type="match status" value="1"/>
</dbReference>
<proteinExistence type="inferred from homology"/>
<accession>A0A6J6EFP7</accession>
<dbReference type="Gene3D" id="3.40.630.10">
    <property type="entry name" value="Zn peptidases"/>
    <property type="match status" value="1"/>
</dbReference>
<dbReference type="PRINTS" id="PR00481">
    <property type="entry name" value="LAMNOPPTDASE"/>
</dbReference>
<protein>
    <submittedName>
        <fullName evidence="6">Unannotated protein</fullName>
    </submittedName>
</protein>
<feature type="domain" description="Cytosol aminopeptidase" evidence="5">
    <location>
        <begin position="343"/>
        <end position="350"/>
    </location>
</feature>
<dbReference type="SUPFAM" id="SSF53187">
    <property type="entry name" value="Zn-dependent exopeptidases"/>
    <property type="match status" value="1"/>
</dbReference>
<reference evidence="6" key="1">
    <citation type="submission" date="2020-05" db="EMBL/GenBank/DDBJ databases">
        <authorList>
            <person name="Chiriac C."/>
            <person name="Salcher M."/>
            <person name="Ghai R."/>
            <person name="Kavagutti S V."/>
        </authorList>
    </citation>
    <scope>NUCLEOTIDE SEQUENCE</scope>
</reference>
<dbReference type="InterPro" id="IPR011356">
    <property type="entry name" value="Leucine_aapep/pepB"/>
</dbReference>
<sequence length="498" mass="52738">MVISALNPDLDSVSTADVIVISYIMLAAEENGVSEIIFNAHPALVKKIEKLFAIDLRDELSFFKPSGKAGEVNEIPVSAVDSPVERIILLGVGDQSLASFRTAGAVLGRKVRGAGKNFATIAPTNRDEIIAFASSAALGEYTWNLKTSEKPAASEIEIVTADAAPVAYAGVISGAVCRARDLIHTPANIKTPLWMANQARAIASEYGLEINILSGTALKEFGGLRAVGNSSPNPGPRFIHLTYTPKGGKKNSRIPHVVLVGKGITFDTGGISLKRPYDTMMAMKSDMAGAAAALATISALPQLGVQVKVSVLMMCAENALSGTSQRPSDVIKHYGGKTVEVINTDAEGRLVLADGLAFADINLDPDYVVDIATLTGAIKLGLGLQYAAMYTRNTQLARTLSEIGERTGDRVWHMPLIDDYTDGLESDIADLNHTADKGHYGAGSVTAALFLEQFVGDRQWVHLDVAGTARSESDSGENPKGGTGFGVRLLVEWLTSLS</sequence>
<dbReference type="AlphaFoldDB" id="A0A6J6EFP7"/>
<evidence type="ECO:0000256" key="1">
    <source>
        <dbReference type="ARBA" id="ARBA00009528"/>
    </source>
</evidence>
<evidence type="ECO:0000256" key="2">
    <source>
        <dbReference type="ARBA" id="ARBA00022438"/>
    </source>
</evidence>
<organism evidence="6">
    <name type="scientific">freshwater metagenome</name>
    <dbReference type="NCBI Taxonomy" id="449393"/>
    <lineage>
        <taxon>unclassified sequences</taxon>
        <taxon>metagenomes</taxon>
        <taxon>ecological metagenomes</taxon>
    </lineage>
</organism>
<dbReference type="PANTHER" id="PTHR11963">
    <property type="entry name" value="LEUCINE AMINOPEPTIDASE-RELATED"/>
    <property type="match status" value="1"/>
</dbReference>
<dbReference type="PANTHER" id="PTHR11963:SF23">
    <property type="entry name" value="CYTOSOL AMINOPEPTIDASE"/>
    <property type="match status" value="1"/>
</dbReference>
<dbReference type="GO" id="GO:0006508">
    <property type="term" value="P:proteolysis"/>
    <property type="evidence" value="ECO:0007669"/>
    <property type="project" value="UniProtKB-KW"/>
</dbReference>